<dbReference type="AlphaFoldDB" id="A0A5C5FW70"/>
<reference evidence="2 3" key="1">
    <citation type="submission" date="2019-03" db="EMBL/GenBank/DDBJ databases">
        <title>Rhodosporidium diobovatum UCD-FST 08-225 genome sequencing, assembly, and annotation.</title>
        <authorList>
            <person name="Fakankun I.U."/>
            <person name="Fristensky B."/>
            <person name="Levin D.B."/>
        </authorList>
    </citation>
    <scope>NUCLEOTIDE SEQUENCE [LARGE SCALE GENOMIC DNA]</scope>
    <source>
        <strain evidence="2 3">UCD-FST 08-225</strain>
    </source>
</reference>
<sequence>WPVSTLCQLLSCASLSAASSPTAHAPSPTAFATLSCTTAKPSLSRTGSLLWRAATRPCATSSSPRCSAASRSVRPP</sequence>
<feature type="signal peptide" evidence="1">
    <location>
        <begin position="1"/>
        <end position="18"/>
    </location>
</feature>
<dbReference type="EMBL" id="SOZI01000049">
    <property type="protein sequence ID" value="TNY21187.1"/>
    <property type="molecule type" value="Genomic_DNA"/>
</dbReference>
<proteinExistence type="predicted"/>
<feature type="chain" id="PRO_5022679626" evidence="1">
    <location>
        <begin position="19"/>
        <end position="76"/>
    </location>
</feature>
<keyword evidence="3" id="KW-1185">Reference proteome</keyword>
<keyword evidence="1" id="KW-0732">Signal</keyword>
<accession>A0A5C5FW70</accession>
<name>A0A5C5FW70_9BASI</name>
<comment type="caution">
    <text evidence="2">The sequence shown here is derived from an EMBL/GenBank/DDBJ whole genome shotgun (WGS) entry which is preliminary data.</text>
</comment>
<protein>
    <submittedName>
        <fullName evidence="2">Uncharacterized protein</fullName>
    </submittedName>
</protein>
<evidence type="ECO:0000313" key="2">
    <source>
        <dbReference type="EMBL" id="TNY21187.1"/>
    </source>
</evidence>
<feature type="non-terminal residue" evidence="2">
    <location>
        <position position="1"/>
    </location>
</feature>
<evidence type="ECO:0000256" key="1">
    <source>
        <dbReference type="SAM" id="SignalP"/>
    </source>
</evidence>
<organism evidence="2 3">
    <name type="scientific">Rhodotorula diobovata</name>
    <dbReference type="NCBI Taxonomy" id="5288"/>
    <lineage>
        <taxon>Eukaryota</taxon>
        <taxon>Fungi</taxon>
        <taxon>Dikarya</taxon>
        <taxon>Basidiomycota</taxon>
        <taxon>Pucciniomycotina</taxon>
        <taxon>Microbotryomycetes</taxon>
        <taxon>Sporidiobolales</taxon>
        <taxon>Sporidiobolaceae</taxon>
        <taxon>Rhodotorula</taxon>
    </lineage>
</organism>
<evidence type="ECO:0000313" key="3">
    <source>
        <dbReference type="Proteomes" id="UP000311382"/>
    </source>
</evidence>
<gene>
    <name evidence="2" type="ORF">DMC30DRAFT_395689</name>
</gene>
<dbReference type="Proteomes" id="UP000311382">
    <property type="component" value="Unassembled WGS sequence"/>
</dbReference>